<dbReference type="GeneID" id="38458599"/>
<evidence type="ECO:0000259" key="1">
    <source>
        <dbReference type="Pfam" id="PF13655"/>
    </source>
</evidence>
<protein>
    <submittedName>
        <fullName evidence="2">Ycf13</fullName>
    </submittedName>
</protein>
<name>A0A3G3LLT4_9EUGL</name>
<keyword evidence="2" id="KW-0150">Chloroplast</keyword>
<keyword evidence="2" id="KW-0934">Plastid</keyword>
<dbReference type="Pfam" id="PF13655">
    <property type="entry name" value="RVT_N"/>
    <property type="match status" value="1"/>
</dbReference>
<sequence>MFIIIINFLNSWKLLSWNKSYLNVFRLQKRIFKALLVGDLKMCLSLQKLLLSSNSLRLLAVRSVTLENFSKLNENKSLNFVDKYNLSIYLLNNVYNWKPQKLKKFFFLKKDGSSSFTNSFSLFDRAWQFLIKIILEPVCEASISPRNFSFRGFKSIYFLQRSLFLNLNKKSFGMQKRVLVVFVSTPIKSFDINLFLKKILVPRSIKIGIFRFFKMGLFPSFSDFLLQDSDLSGLIANILFNGMDLNLQFLQFGFNFLFFLNPKDNELRCLNSFDKFFRSIGINSFQKSVRICSSLEGFDFLDWHFRVYPDGKLFCSPSVNNYRFFLKRVKAIINNSNFGANVKCLKLFPIIREWKYYHQFCNLRDFRISLFQLKKKAFKIFNKESKQDSYSTRRLLNKSFSLNSSFNHLKVNSEFSLYGIHISFCIDFNKRVKYNLYSNTFKFCIHCGMNIVL</sequence>
<dbReference type="AlphaFoldDB" id="A0A3G3LLT4"/>
<dbReference type="EMBL" id="MH898673">
    <property type="protein sequence ID" value="AYQ93669.1"/>
    <property type="molecule type" value="Genomic_DNA"/>
</dbReference>
<proteinExistence type="predicted"/>
<dbReference type="InterPro" id="IPR025960">
    <property type="entry name" value="RVT_N"/>
</dbReference>
<feature type="domain" description="Reverse transcriptase N-terminal" evidence="1">
    <location>
        <begin position="12"/>
        <end position="70"/>
    </location>
</feature>
<organism evidence="2">
    <name type="scientific">Phacus pleuronectes</name>
    <dbReference type="NCBI Taxonomy" id="102908"/>
    <lineage>
        <taxon>Eukaryota</taxon>
        <taxon>Discoba</taxon>
        <taxon>Euglenozoa</taxon>
        <taxon>Euglenida</taxon>
        <taxon>Spirocuta</taxon>
        <taxon>Euglenophyceae</taxon>
        <taxon>Euglenales</taxon>
        <taxon>Phacaceae</taxon>
        <taxon>Phacus</taxon>
    </lineage>
</organism>
<geneLocation type="chloroplast" evidence="2"/>
<reference evidence="2" key="1">
    <citation type="journal article" date="2018" name="Sci. Rep.">
        <title>Dynamic evolution of inverted repeats in Euglenophyta plastid genomes.</title>
        <authorList>
            <person name="Karnkowska A."/>
            <person name="Bennett M.S."/>
            <person name="Triemer R.E."/>
        </authorList>
    </citation>
    <scope>NUCLEOTIDE SEQUENCE</scope>
</reference>
<accession>A0A3G3LLT4</accession>
<evidence type="ECO:0000313" key="2">
    <source>
        <dbReference type="EMBL" id="AYQ93669.1"/>
    </source>
</evidence>
<dbReference type="RefSeq" id="YP_009538639.1">
    <property type="nucleotide sequence ID" value="NC_039927.1"/>
</dbReference>